<reference evidence="1 2" key="1">
    <citation type="journal article" date="2022" name="Plant J.">
        <title>Chromosome-level genome of Camellia lanceoleosa provides a valuable resource for understanding genome evolution and self-incompatibility.</title>
        <authorList>
            <person name="Gong W."/>
            <person name="Xiao S."/>
            <person name="Wang L."/>
            <person name="Liao Z."/>
            <person name="Chang Y."/>
            <person name="Mo W."/>
            <person name="Hu G."/>
            <person name="Li W."/>
            <person name="Zhao G."/>
            <person name="Zhu H."/>
            <person name="Hu X."/>
            <person name="Ji K."/>
            <person name="Xiang X."/>
            <person name="Song Q."/>
            <person name="Yuan D."/>
            <person name="Jin S."/>
            <person name="Zhang L."/>
        </authorList>
    </citation>
    <scope>NUCLEOTIDE SEQUENCE [LARGE SCALE GENOMIC DNA]</scope>
    <source>
        <strain evidence="1">SQ_2022a</strain>
    </source>
</reference>
<protein>
    <submittedName>
        <fullName evidence="1">Uncharacterized protein</fullName>
    </submittedName>
</protein>
<name>A0ACC0H1N3_9ERIC</name>
<gene>
    <name evidence="1" type="ORF">LOK49_LG07G01551</name>
</gene>
<dbReference type="Proteomes" id="UP001060215">
    <property type="component" value="Chromosome 7"/>
</dbReference>
<keyword evidence="2" id="KW-1185">Reference proteome</keyword>
<organism evidence="1 2">
    <name type="scientific">Camellia lanceoleosa</name>
    <dbReference type="NCBI Taxonomy" id="1840588"/>
    <lineage>
        <taxon>Eukaryota</taxon>
        <taxon>Viridiplantae</taxon>
        <taxon>Streptophyta</taxon>
        <taxon>Embryophyta</taxon>
        <taxon>Tracheophyta</taxon>
        <taxon>Spermatophyta</taxon>
        <taxon>Magnoliopsida</taxon>
        <taxon>eudicotyledons</taxon>
        <taxon>Gunneridae</taxon>
        <taxon>Pentapetalae</taxon>
        <taxon>asterids</taxon>
        <taxon>Ericales</taxon>
        <taxon>Theaceae</taxon>
        <taxon>Camellia</taxon>
    </lineage>
</organism>
<evidence type="ECO:0000313" key="2">
    <source>
        <dbReference type="Proteomes" id="UP001060215"/>
    </source>
</evidence>
<proteinExistence type="predicted"/>
<sequence>MPSAATIFPSHPPSFLLPLLFFPLPSTASFFSHPLLLLFLNPNPISIVFRAVVGFDRSSVRLQSGFVAIGCDLCRDREKRKKRRENGDERREMKMEKMREEAWKRWWV</sequence>
<accession>A0ACC0H1N3</accession>
<comment type="caution">
    <text evidence="1">The sequence shown here is derived from an EMBL/GenBank/DDBJ whole genome shotgun (WGS) entry which is preliminary data.</text>
</comment>
<dbReference type="EMBL" id="CM045764">
    <property type="protein sequence ID" value="KAI8006718.1"/>
    <property type="molecule type" value="Genomic_DNA"/>
</dbReference>
<evidence type="ECO:0000313" key="1">
    <source>
        <dbReference type="EMBL" id="KAI8006718.1"/>
    </source>
</evidence>